<name>A0A518C015_9BACT</name>
<organism evidence="1 2">
    <name type="scientific">Mucisphaera calidilacus</name>
    <dbReference type="NCBI Taxonomy" id="2527982"/>
    <lineage>
        <taxon>Bacteria</taxon>
        <taxon>Pseudomonadati</taxon>
        <taxon>Planctomycetota</taxon>
        <taxon>Phycisphaerae</taxon>
        <taxon>Phycisphaerales</taxon>
        <taxon>Phycisphaeraceae</taxon>
        <taxon>Mucisphaera</taxon>
    </lineage>
</organism>
<accession>A0A518C015</accession>
<dbReference type="AlphaFoldDB" id="A0A518C015"/>
<dbReference type="OrthoDB" id="271119at2"/>
<keyword evidence="2" id="KW-1185">Reference proteome</keyword>
<sequence length="169" mass="18510">MVEHLDITTNPRKLADMIALDAQEGHGWAPSELATIFKHQLASPLLVDLCDFDPVGAEEARMLALRSEPPITSFTDLLTHAEPPVGLLDQVKKLAKAMMNHLDSVMPRELAVTLYYLAIANAMVKAETRLSSLSDGELKQGLVWAASQSWLDEDYRATLSAAAVKLDSK</sequence>
<evidence type="ECO:0000313" key="2">
    <source>
        <dbReference type="Proteomes" id="UP000320386"/>
    </source>
</evidence>
<gene>
    <name evidence="1" type="ORF">Pan265_24340</name>
</gene>
<protein>
    <submittedName>
        <fullName evidence="1">Uncharacterized protein</fullName>
    </submittedName>
</protein>
<proteinExistence type="predicted"/>
<dbReference type="Proteomes" id="UP000320386">
    <property type="component" value="Chromosome"/>
</dbReference>
<reference evidence="1 2" key="1">
    <citation type="submission" date="2019-02" db="EMBL/GenBank/DDBJ databases">
        <title>Deep-cultivation of Planctomycetes and their phenomic and genomic characterization uncovers novel biology.</title>
        <authorList>
            <person name="Wiegand S."/>
            <person name="Jogler M."/>
            <person name="Boedeker C."/>
            <person name="Pinto D."/>
            <person name="Vollmers J."/>
            <person name="Rivas-Marin E."/>
            <person name="Kohn T."/>
            <person name="Peeters S.H."/>
            <person name="Heuer A."/>
            <person name="Rast P."/>
            <person name="Oberbeckmann S."/>
            <person name="Bunk B."/>
            <person name="Jeske O."/>
            <person name="Meyerdierks A."/>
            <person name="Storesund J.E."/>
            <person name="Kallscheuer N."/>
            <person name="Luecker S."/>
            <person name="Lage O.M."/>
            <person name="Pohl T."/>
            <person name="Merkel B.J."/>
            <person name="Hornburger P."/>
            <person name="Mueller R.-W."/>
            <person name="Bruemmer F."/>
            <person name="Labrenz M."/>
            <person name="Spormann A.M."/>
            <person name="Op den Camp H."/>
            <person name="Overmann J."/>
            <person name="Amann R."/>
            <person name="Jetten M.S.M."/>
            <person name="Mascher T."/>
            <person name="Medema M.H."/>
            <person name="Devos D.P."/>
            <person name="Kaster A.-K."/>
            <person name="Ovreas L."/>
            <person name="Rohde M."/>
            <person name="Galperin M.Y."/>
            <person name="Jogler C."/>
        </authorList>
    </citation>
    <scope>NUCLEOTIDE SEQUENCE [LARGE SCALE GENOMIC DNA]</scope>
    <source>
        <strain evidence="1 2">Pan265</strain>
    </source>
</reference>
<evidence type="ECO:0000313" key="1">
    <source>
        <dbReference type="EMBL" id="QDU72564.1"/>
    </source>
</evidence>
<dbReference type="RefSeq" id="WP_145446739.1">
    <property type="nucleotide sequence ID" value="NZ_CP036280.1"/>
</dbReference>
<dbReference type="KEGG" id="mcad:Pan265_24340"/>
<dbReference type="EMBL" id="CP036280">
    <property type="protein sequence ID" value="QDU72564.1"/>
    <property type="molecule type" value="Genomic_DNA"/>
</dbReference>